<accession>A0ABW8ET32</accession>
<evidence type="ECO:0000256" key="1">
    <source>
        <dbReference type="SAM" id="MobiDB-lite"/>
    </source>
</evidence>
<feature type="compositionally biased region" description="Low complexity" evidence="1">
    <location>
        <begin position="119"/>
        <end position="153"/>
    </location>
</feature>
<evidence type="ECO:0000256" key="2">
    <source>
        <dbReference type="SAM" id="Phobius"/>
    </source>
</evidence>
<keyword evidence="4" id="KW-1185">Reference proteome</keyword>
<feature type="region of interest" description="Disordered" evidence="1">
    <location>
        <begin position="96"/>
        <end position="197"/>
    </location>
</feature>
<organism evidence="3 4">
    <name type="scientific">Streptomyces toxytricini</name>
    <name type="common">Actinomyces toxytricini</name>
    <dbReference type="NCBI Taxonomy" id="67369"/>
    <lineage>
        <taxon>Bacteria</taxon>
        <taxon>Bacillati</taxon>
        <taxon>Actinomycetota</taxon>
        <taxon>Actinomycetes</taxon>
        <taxon>Kitasatosporales</taxon>
        <taxon>Streptomycetaceae</taxon>
        <taxon>Streptomyces</taxon>
    </lineage>
</organism>
<keyword evidence="2" id="KW-0812">Transmembrane</keyword>
<gene>
    <name evidence="3" type="ORF">ACIO7M_32295</name>
</gene>
<feature type="compositionally biased region" description="Pro residues" evidence="1">
    <location>
        <begin position="184"/>
        <end position="196"/>
    </location>
</feature>
<dbReference type="EMBL" id="JBIUYY010000021">
    <property type="protein sequence ID" value="MFJ2825762.1"/>
    <property type="molecule type" value="Genomic_DNA"/>
</dbReference>
<feature type="transmembrane region" description="Helical" evidence="2">
    <location>
        <begin position="228"/>
        <end position="248"/>
    </location>
</feature>
<dbReference type="RefSeq" id="WP_402387467.1">
    <property type="nucleotide sequence ID" value="NZ_JBIUYY010000021.1"/>
</dbReference>
<feature type="transmembrane region" description="Helical" evidence="2">
    <location>
        <begin position="255"/>
        <end position="275"/>
    </location>
</feature>
<dbReference type="Proteomes" id="UP001617351">
    <property type="component" value="Unassembled WGS sequence"/>
</dbReference>
<evidence type="ECO:0000313" key="4">
    <source>
        <dbReference type="Proteomes" id="UP001617351"/>
    </source>
</evidence>
<reference evidence="3 4" key="1">
    <citation type="submission" date="2024-10" db="EMBL/GenBank/DDBJ databases">
        <title>The Natural Products Discovery Center: Release of the First 8490 Sequenced Strains for Exploring Actinobacteria Biosynthetic Diversity.</title>
        <authorList>
            <person name="Kalkreuter E."/>
            <person name="Kautsar S.A."/>
            <person name="Yang D."/>
            <person name="Bader C.D."/>
            <person name="Teijaro C.N."/>
            <person name="Fluegel L."/>
            <person name="Davis C.M."/>
            <person name="Simpson J.R."/>
            <person name="Lauterbach L."/>
            <person name="Steele A.D."/>
            <person name="Gui C."/>
            <person name="Meng S."/>
            <person name="Li G."/>
            <person name="Viehrig K."/>
            <person name="Ye F."/>
            <person name="Su P."/>
            <person name="Kiefer A.F."/>
            <person name="Nichols A."/>
            <person name="Cepeda A.J."/>
            <person name="Yan W."/>
            <person name="Fan B."/>
            <person name="Jiang Y."/>
            <person name="Adhikari A."/>
            <person name="Zheng C.-J."/>
            <person name="Schuster L."/>
            <person name="Cowan T.M."/>
            <person name="Smanski M.J."/>
            <person name="Chevrette M.G."/>
            <person name="De Carvalho L.P.S."/>
            <person name="Shen B."/>
        </authorList>
    </citation>
    <scope>NUCLEOTIDE SEQUENCE [LARGE SCALE GENOMIC DNA]</scope>
    <source>
        <strain evidence="3 4">NPDC087220</strain>
    </source>
</reference>
<name>A0ABW8ET32_STRT5</name>
<keyword evidence="2" id="KW-1133">Transmembrane helix</keyword>
<protein>
    <submittedName>
        <fullName evidence="3">Uncharacterized protein</fullName>
    </submittedName>
</protein>
<proteinExistence type="predicted"/>
<feature type="compositionally biased region" description="Low complexity" evidence="1">
    <location>
        <begin position="96"/>
        <end position="111"/>
    </location>
</feature>
<comment type="caution">
    <text evidence="3">The sequence shown here is derived from an EMBL/GenBank/DDBJ whole genome shotgun (WGS) entry which is preliminary data.</text>
</comment>
<keyword evidence="2" id="KW-0472">Membrane</keyword>
<sequence>MDPLRLARAALHVLAEAEAGDAPAQAALPARIRLLAETRLRATASGTVALHRLRDAPGAASTTMAEIVLADEADRDPAFAAALGALLEELRGVGDAGPARGAARAPGAAEAAPERDAESAAAAPAEAPAGVPGEAAPVAGATAPAPPQAATSPLLPPPPAAPQTAGSDGDGPERAGPAAVADPPAIPADPVQPAPPARSAGRAVRAAFLAGAAATTAIAATGGRVPAVLWPLLLLLAVAGLVCARSAVRRPFRPLLAAGLLLNLAVLALLAADAVTGRAF</sequence>
<evidence type="ECO:0000313" key="3">
    <source>
        <dbReference type="EMBL" id="MFJ2825762.1"/>
    </source>
</evidence>